<keyword evidence="1" id="KW-0812">Transmembrane</keyword>
<protein>
    <submittedName>
        <fullName evidence="2">Putative membrane protein YqjE</fullName>
    </submittedName>
</protein>
<accession>A0A4R3MD23</accession>
<feature type="transmembrane region" description="Helical" evidence="1">
    <location>
        <begin position="39"/>
        <end position="66"/>
    </location>
</feature>
<sequence>MAIRQSVGELAGTLLSIVRTRVELFGLEAAGEKTRLFKLLGMAFAALLFSTLALLVLSLTLALYFWPTDYRYWALGLLVVVYGALGLGFFWAVRRALLGGPMPFNATLDELRRDFTAVQRLCEPAAGARTDTEDRP</sequence>
<reference evidence="2 3" key="1">
    <citation type="submission" date="2019-03" db="EMBL/GenBank/DDBJ databases">
        <title>Genomic Encyclopedia of Type Strains, Phase IV (KMG-IV): sequencing the most valuable type-strain genomes for metagenomic binning, comparative biology and taxonomic classification.</title>
        <authorList>
            <person name="Goeker M."/>
        </authorList>
    </citation>
    <scope>NUCLEOTIDE SEQUENCE [LARGE SCALE GENOMIC DNA]</scope>
    <source>
        <strain evidence="2 3">DSM 24591</strain>
    </source>
</reference>
<dbReference type="EMBL" id="SMAJ01000001">
    <property type="protein sequence ID" value="TCT10793.1"/>
    <property type="molecule type" value="Genomic_DNA"/>
</dbReference>
<keyword evidence="3" id="KW-1185">Reference proteome</keyword>
<gene>
    <name evidence="2" type="ORF">EDC26_1019</name>
</gene>
<dbReference type="Pfam" id="PF07332">
    <property type="entry name" value="Phage_holin_3_6"/>
    <property type="match status" value="1"/>
</dbReference>
<dbReference type="InterPro" id="IPR009937">
    <property type="entry name" value="Phage_holin_3_6"/>
</dbReference>
<proteinExistence type="predicted"/>
<dbReference type="Proteomes" id="UP000295525">
    <property type="component" value="Unassembled WGS sequence"/>
</dbReference>
<dbReference type="OrthoDB" id="8642121at2"/>
<evidence type="ECO:0000256" key="1">
    <source>
        <dbReference type="SAM" id="Phobius"/>
    </source>
</evidence>
<evidence type="ECO:0000313" key="2">
    <source>
        <dbReference type="EMBL" id="TCT10793.1"/>
    </source>
</evidence>
<dbReference type="RefSeq" id="WP_132579235.1">
    <property type="nucleotide sequence ID" value="NZ_SMAJ01000001.1"/>
</dbReference>
<dbReference type="AlphaFoldDB" id="A0A4R3MD23"/>
<comment type="caution">
    <text evidence="2">The sequence shown here is derived from an EMBL/GenBank/DDBJ whole genome shotgun (WGS) entry which is preliminary data.</text>
</comment>
<name>A0A4R3MD23_9BURK</name>
<organism evidence="2 3">
    <name type="scientific">Paralcaligenes ureilyticus</name>
    <dbReference type="NCBI Taxonomy" id="627131"/>
    <lineage>
        <taxon>Bacteria</taxon>
        <taxon>Pseudomonadati</taxon>
        <taxon>Pseudomonadota</taxon>
        <taxon>Betaproteobacteria</taxon>
        <taxon>Burkholderiales</taxon>
        <taxon>Alcaligenaceae</taxon>
        <taxon>Paralcaligenes</taxon>
    </lineage>
</organism>
<keyword evidence="1" id="KW-1133">Transmembrane helix</keyword>
<evidence type="ECO:0000313" key="3">
    <source>
        <dbReference type="Proteomes" id="UP000295525"/>
    </source>
</evidence>
<keyword evidence="1" id="KW-0472">Membrane</keyword>
<feature type="transmembrane region" description="Helical" evidence="1">
    <location>
        <begin position="72"/>
        <end position="93"/>
    </location>
</feature>